<dbReference type="AlphaFoldDB" id="A0AAD4T977"/>
<sequence>SDLTLKAFRSANKMLTFHNVKMLTISRNLTTDQGQIALLNAVPNLESLIFTELNTARRRLIQTMRKTVMITKTMIVWRLIS</sequence>
<name>A0AAD4T977_9MAGN</name>
<evidence type="ECO:0000313" key="2">
    <source>
        <dbReference type="Proteomes" id="UP001202328"/>
    </source>
</evidence>
<keyword evidence="2" id="KW-1185">Reference proteome</keyword>
<comment type="caution">
    <text evidence="1">The sequence shown here is derived from an EMBL/GenBank/DDBJ whole genome shotgun (WGS) entry which is preliminary data.</text>
</comment>
<protein>
    <submittedName>
        <fullName evidence="1">Uncharacterized protein</fullName>
    </submittedName>
</protein>
<proteinExistence type="predicted"/>
<reference evidence="1" key="1">
    <citation type="submission" date="2022-04" db="EMBL/GenBank/DDBJ databases">
        <title>A functionally conserved STORR gene fusion in Papaver species that diverged 16.8 million years ago.</title>
        <authorList>
            <person name="Catania T."/>
        </authorList>
    </citation>
    <scope>NUCLEOTIDE SEQUENCE</scope>
    <source>
        <strain evidence="1">S-188037</strain>
    </source>
</reference>
<accession>A0AAD4T977</accession>
<evidence type="ECO:0000313" key="1">
    <source>
        <dbReference type="EMBL" id="KAI3948469.1"/>
    </source>
</evidence>
<feature type="non-terminal residue" evidence="1">
    <location>
        <position position="81"/>
    </location>
</feature>
<organism evidence="1 2">
    <name type="scientific">Papaver atlanticum</name>
    <dbReference type="NCBI Taxonomy" id="357466"/>
    <lineage>
        <taxon>Eukaryota</taxon>
        <taxon>Viridiplantae</taxon>
        <taxon>Streptophyta</taxon>
        <taxon>Embryophyta</taxon>
        <taxon>Tracheophyta</taxon>
        <taxon>Spermatophyta</taxon>
        <taxon>Magnoliopsida</taxon>
        <taxon>Ranunculales</taxon>
        <taxon>Papaveraceae</taxon>
        <taxon>Papaveroideae</taxon>
        <taxon>Papaver</taxon>
    </lineage>
</organism>
<dbReference type="Proteomes" id="UP001202328">
    <property type="component" value="Unassembled WGS sequence"/>
</dbReference>
<gene>
    <name evidence="1" type="ORF">MKW98_019219</name>
</gene>
<dbReference type="EMBL" id="JAJJMB010003267">
    <property type="protein sequence ID" value="KAI3948469.1"/>
    <property type="molecule type" value="Genomic_DNA"/>
</dbReference>